<evidence type="ECO:0000259" key="3">
    <source>
        <dbReference type="PROSITE" id="PS51819"/>
    </source>
</evidence>
<dbReference type="PANTHER" id="PTHR43048:SF3">
    <property type="entry name" value="METHYLMALONYL-COA EPIMERASE, MITOCHONDRIAL"/>
    <property type="match status" value="1"/>
</dbReference>
<accession>A0A0C3DCD1</accession>
<gene>
    <name evidence="4" type="ORF">OIDMADRAFT_48845</name>
</gene>
<protein>
    <recommendedName>
        <fullName evidence="3">VOC domain-containing protein</fullName>
    </recommendedName>
</protein>
<dbReference type="InterPro" id="IPR004360">
    <property type="entry name" value="Glyas_Fos-R_dOase_dom"/>
</dbReference>
<feature type="compositionally biased region" description="Basic and acidic residues" evidence="2">
    <location>
        <begin position="1"/>
        <end position="16"/>
    </location>
</feature>
<dbReference type="Pfam" id="PF00903">
    <property type="entry name" value="Glyoxalase"/>
    <property type="match status" value="1"/>
</dbReference>
<dbReference type="InterPro" id="IPR037523">
    <property type="entry name" value="VOC_core"/>
</dbReference>
<dbReference type="GO" id="GO:0005739">
    <property type="term" value="C:mitochondrion"/>
    <property type="evidence" value="ECO:0007669"/>
    <property type="project" value="TreeGrafter"/>
</dbReference>
<dbReference type="Gene3D" id="3.10.180.10">
    <property type="entry name" value="2,3-Dihydroxybiphenyl 1,2-Dioxygenase, domain 1"/>
    <property type="match status" value="2"/>
</dbReference>
<dbReference type="PANTHER" id="PTHR43048">
    <property type="entry name" value="METHYLMALONYL-COA EPIMERASE"/>
    <property type="match status" value="1"/>
</dbReference>
<dbReference type="AlphaFoldDB" id="A0A0C3DCD1"/>
<dbReference type="InterPro" id="IPR051785">
    <property type="entry name" value="MMCE/EMCE_epimerase"/>
</dbReference>
<dbReference type="PROSITE" id="PS51819">
    <property type="entry name" value="VOC"/>
    <property type="match status" value="1"/>
</dbReference>
<dbReference type="SUPFAM" id="SSF54593">
    <property type="entry name" value="Glyoxalase/Bleomycin resistance protein/Dihydroxybiphenyl dioxygenase"/>
    <property type="match status" value="1"/>
</dbReference>
<sequence length="376" mass="42848">MSARDNHIKTERDAQSREVSPNCGFSVPDHFEEKNEQRINQREWLKVNSINRSSQVNLVKISHMRYQHEDLLKISTFLRDFGMTVEKKTDTECWYRGYGPDPYVYYARKGPRGYLGGTFEVESYKDLEKAMKIPGVRVASNGIEAMDNAPHGGYIVTILDPEGFPLNLVFGQSAPELRAGPERLEFNDEKEKPRVRKFLRFSPGPAAIHKLGHYGLVVSNFDKQFKFYTENFNLVPSNILQVPTNPGSADRKSVAMFAHIDRGSDLVDHHSIFLTYLPPNGTTPHIHHCSFEVHDYDTQALGHEWLMKKGYELVWGLGRHLIGSQLFDYWWDTSKFMMEHYIDGDVVNDQTPVVVGPAGDAGLAAWGPEVPKTFLD</sequence>
<evidence type="ECO:0000313" key="5">
    <source>
        <dbReference type="Proteomes" id="UP000054321"/>
    </source>
</evidence>
<keyword evidence="1" id="KW-0479">Metal-binding</keyword>
<organism evidence="4 5">
    <name type="scientific">Oidiodendron maius (strain Zn)</name>
    <dbReference type="NCBI Taxonomy" id="913774"/>
    <lineage>
        <taxon>Eukaryota</taxon>
        <taxon>Fungi</taxon>
        <taxon>Dikarya</taxon>
        <taxon>Ascomycota</taxon>
        <taxon>Pezizomycotina</taxon>
        <taxon>Leotiomycetes</taxon>
        <taxon>Leotiomycetes incertae sedis</taxon>
        <taxon>Myxotrichaceae</taxon>
        <taxon>Oidiodendron</taxon>
    </lineage>
</organism>
<dbReference type="GO" id="GO:0046491">
    <property type="term" value="P:L-methylmalonyl-CoA metabolic process"/>
    <property type="evidence" value="ECO:0007669"/>
    <property type="project" value="TreeGrafter"/>
</dbReference>
<name>A0A0C3DCD1_OIDMZ</name>
<evidence type="ECO:0000313" key="4">
    <source>
        <dbReference type="EMBL" id="KIN09009.1"/>
    </source>
</evidence>
<reference evidence="4 5" key="1">
    <citation type="submission" date="2014-04" db="EMBL/GenBank/DDBJ databases">
        <authorList>
            <consortium name="DOE Joint Genome Institute"/>
            <person name="Kuo A."/>
            <person name="Martino E."/>
            <person name="Perotto S."/>
            <person name="Kohler A."/>
            <person name="Nagy L.G."/>
            <person name="Floudas D."/>
            <person name="Copeland A."/>
            <person name="Barry K.W."/>
            <person name="Cichocki N."/>
            <person name="Veneault-Fourrey C."/>
            <person name="LaButti K."/>
            <person name="Lindquist E.A."/>
            <person name="Lipzen A."/>
            <person name="Lundell T."/>
            <person name="Morin E."/>
            <person name="Murat C."/>
            <person name="Sun H."/>
            <person name="Tunlid A."/>
            <person name="Henrissat B."/>
            <person name="Grigoriev I.V."/>
            <person name="Hibbett D.S."/>
            <person name="Martin F."/>
            <person name="Nordberg H.P."/>
            <person name="Cantor M.N."/>
            <person name="Hua S.X."/>
        </authorList>
    </citation>
    <scope>NUCLEOTIDE SEQUENCE [LARGE SCALE GENOMIC DNA]</scope>
    <source>
        <strain evidence="4 5">Zn</strain>
    </source>
</reference>
<feature type="domain" description="VOC" evidence="3">
    <location>
        <begin position="210"/>
        <end position="343"/>
    </location>
</feature>
<dbReference type="Proteomes" id="UP000054321">
    <property type="component" value="Unassembled WGS sequence"/>
</dbReference>
<keyword evidence="5" id="KW-1185">Reference proteome</keyword>
<proteinExistence type="predicted"/>
<dbReference type="EMBL" id="KN832870">
    <property type="protein sequence ID" value="KIN09009.1"/>
    <property type="molecule type" value="Genomic_DNA"/>
</dbReference>
<dbReference type="InterPro" id="IPR029068">
    <property type="entry name" value="Glyas_Bleomycin-R_OHBP_Dase"/>
</dbReference>
<dbReference type="InParanoid" id="A0A0C3DCD1"/>
<dbReference type="GO" id="GO:0004493">
    <property type="term" value="F:methylmalonyl-CoA epimerase activity"/>
    <property type="evidence" value="ECO:0007669"/>
    <property type="project" value="TreeGrafter"/>
</dbReference>
<reference evidence="5" key="2">
    <citation type="submission" date="2015-01" db="EMBL/GenBank/DDBJ databases">
        <title>Evolutionary Origins and Diversification of the Mycorrhizal Mutualists.</title>
        <authorList>
            <consortium name="DOE Joint Genome Institute"/>
            <consortium name="Mycorrhizal Genomics Consortium"/>
            <person name="Kohler A."/>
            <person name="Kuo A."/>
            <person name="Nagy L.G."/>
            <person name="Floudas D."/>
            <person name="Copeland A."/>
            <person name="Barry K.W."/>
            <person name="Cichocki N."/>
            <person name="Veneault-Fourrey C."/>
            <person name="LaButti K."/>
            <person name="Lindquist E.A."/>
            <person name="Lipzen A."/>
            <person name="Lundell T."/>
            <person name="Morin E."/>
            <person name="Murat C."/>
            <person name="Riley R."/>
            <person name="Ohm R."/>
            <person name="Sun H."/>
            <person name="Tunlid A."/>
            <person name="Henrissat B."/>
            <person name="Grigoriev I.V."/>
            <person name="Hibbett D.S."/>
            <person name="Martin F."/>
        </authorList>
    </citation>
    <scope>NUCLEOTIDE SEQUENCE [LARGE SCALE GENOMIC DNA]</scope>
    <source>
        <strain evidence="5">Zn</strain>
    </source>
</reference>
<dbReference type="OrthoDB" id="3360610at2759"/>
<dbReference type="GO" id="GO:0046872">
    <property type="term" value="F:metal ion binding"/>
    <property type="evidence" value="ECO:0007669"/>
    <property type="project" value="UniProtKB-KW"/>
</dbReference>
<feature type="region of interest" description="Disordered" evidence="2">
    <location>
        <begin position="1"/>
        <end position="25"/>
    </location>
</feature>
<evidence type="ECO:0000256" key="2">
    <source>
        <dbReference type="SAM" id="MobiDB-lite"/>
    </source>
</evidence>
<evidence type="ECO:0000256" key="1">
    <source>
        <dbReference type="ARBA" id="ARBA00022723"/>
    </source>
</evidence>
<dbReference type="HOGENOM" id="CLU_052361_0_1_1"/>